<dbReference type="Proteomes" id="UP001225906">
    <property type="component" value="Unassembled WGS sequence"/>
</dbReference>
<accession>A0ABT9JTV2</accession>
<keyword evidence="3" id="KW-0732">Signal</keyword>
<dbReference type="InterPro" id="IPR024973">
    <property type="entry name" value="ESPR"/>
</dbReference>
<dbReference type="Pfam" id="PF05860">
    <property type="entry name" value="TPS"/>
    <property type="match status" value="1"/>
</dbReference>
<keyword evidence="6" id="KW-1185">Reference proteome</keyword>
<dbReference type="NCBIfam" id="TIGR01901">
    <property type="entry name" value="adhes_NPXG"/>
    <property type="match status" value="1"/>
</dbReference>
<name>A0ABT9JTV2_9PROT</name>
<evidence type="ECO:0000313" key="5">
    <source>
        <dbReference type="EMBL" id="MDP8567949.1"/>
    </source>
</evidence>
<organism evidence="5 6">
    <name type="scientific">Methylophilus aquaticus</name>
    <dbReference type="NCBI Taxonomy" id="1971610"/>
    <lineage>
        <taxon>Bacteria</taxon>
        <taxon>Pseudomonadati</taxon>
        <taxon>Pseudomonadota</taxon>
        <taxon>Betaproteobacteria</taxon>
        <taxon>Nitrosomonadales</taxon>
        <taxon>Methylophilaceae</taxon>
        <taxon>Methylophilus</taxon>
    </lineage>
</organism>
<comment type="caution">
    <text evidence="5">The sequence shown here is derived from an EMBL/GenBank/DDBJ whole genome shotgun (WGS) entry which is preliminary data.</text>
</comment>
<dbReference type="SUPFAM" id="SSF51126">
    <property type="entry name" value="Pectin lyase-like"/>
    <property type="match status" value="1"/>
</dbReference>
<evidence type="ECO:0000256" key="3">
    <source>
        <dbReference type="ARBA" id="ARBA00022729"/>
    </source>
</evidence>
<dbReference type="InterPro" id="IPR012334">
    <property type="entry name" value="Pectin_lyas_fold"/>
</dbReference>
<sequence length="1315" mass="130411">MKAASLNHVYRVVWSHIQNAWTVVSETAKSSGKKSSVINASAISASAKALPLKLTSSTKIKLTLAAALSTLAMSNSAFALPTGAENIYGSFDSVTNGSTMTINQHTGKSIVNWQTFNIASGEAVNLLQPAGGVALYRVVGNNVSEIYGQLTASGQLFLINPNGILFGETAQVSVGSIVASSLDIKNDDFLNGRYHFTAADNAGSVINKGAIKADDEGYIVMLGKTVVNEGTLVANNGSVVLAAAKEAILDFYGNGLVKARLTGEAVDALVKNSGLIQANGGFVQLATSARSAAINVSGIIEANQLVERDGVIRLEGGDNAKVQVSGQLIAKGEGTTGGTIEVTGEQVALMKGALLDASGDTGGGTVLVGGDYQGKNGAVYNARTTYIAEGATIKADALLQGDGGKVIVWADDLTRYYGSISAQGGTNSGNGGFVEVSGKQNLAFIGKVNVGAENGLGGKVLLDPENIVLDSSTQASPTDNANGTPDVAFADNAGFTTTIQVSDVVGFSELFLQANNNIDVNSALHMTNLSGSVRLEAGNDINVNAGITSGYFGTVNLKADADNSGSGNLNIGASIIGYGGINLSAVDIKQTAGALITSGNPIVGHAGNVVINATGNIALGAINANGTTIGVNSGANGGSVQISTSNGSVSLGNISTTGSASGNSAGGGGEGGSISITAKNDVTTGNITTSSGNAGTSSTVSALSGEVDITSTVSNIKTGSISTRGGLNNLGANVTLSAGDKVETGVILTMAGSANVDNDGKSAGAINVSAVNSINVGTINASGANGNGVNKSGGNAGKVDLQSTNGDVVTNAITNIAGVATGSGVNGQVSDVVAQSGNDIVVNGNINAGSVLMSATNDIAVNGNIGTKNSNSITLTADADNSAQGNLNVTGFLRTETGAINLNGVNVIGSNLIKTAGGNVVINATNLVQLVTGIETYKSGLNSTAVNGGDVTIQAGEVTVGNISTFGSSANPDINAGHGGNVSITSSLGNIVTGEILTGGGLASGTGNGGNAGNLDINAKANLDLGLINTSAGTATGTGNQGTGGKVLAQAGADLNLNGNIQTTSQAADAVQLVAGANFKNNVDATITTGAGGQWTIYSSDPTNDVKGANLLASYDYKQYGTTFGGSLLGTGNGFVHQVSPTITAGLSGTATKPFDGNNVVTDTSGLTLALSGLIDGDRIKNSPVVIAGATFDTPAIGAGKPIAATYVVSFETQEGKAIFNPLAGTVDGYTINNTSTATGSITEIPSPRDDAGLGGLIGNNPALNIMSIVSLNPAAGDEEDPDAVACPVNQDSFGSTPILNSGVKLPNGVTSNCI</sequence>
<evidence type="ECO:0000313" key="6">
    <source>
        <dbReference type="Proteomes" id="UP001225906"/>
    </source>
</evidence>
<dbReference type="PANTHER" id="PTHR12338">
    <property type="entry name" value="AUTOTRANSPORTER"/>
    <property type="match status" value="1"/>
</dbReference>
<dbReference type="EMBL" id="JAVCAP010000016">
    <property type="protein sequence ID" value="MDP8567949.1"/>
    <property type="molecule type" value="Genomic_DNA"/>
</dbReference>
<dbReference type="InterPro" id="IPR050909">
    <property type="entry name" value="Bact_Autotransporter_VF"/>
</dbReference>
<gene>
    <name evidence="5" type="ORF">Q9291_08820</name>
</gene>
<feature type="domain" description="Filamentous haemagglutinin FhaB/tRNA nuclease CdiA-like TPS" evidence="4">
    <location>
        <begin position="77"/>
        <end position="188"/>
    </location>
</feature>
<evidence type="ECO:0000259" key="4">
    <source>
        <dbReference type="SMART" id="SM00912"/>
    </source>
</evidence>
<reference evidence="6" key="1">
    <citation type="journal article" date="2019" name="Int. J. Syst. Evol. Microbiol.">
        <title>The Global Catalogue of Microorganisms (GCM) 10K type strain sequencing project: providing services to taxonomists for standard genome sequencing and annotation.</title>
        <authorList>
            <consortium name="The Broad Institute Genomics Platform"/>
            <consortium name="The Broad Institute Genome Sequencing Center for Infectious Disease"/>
            <person name="Wu L."/>
            <person name="Ma J."/>
        </authorList>
    </citation>
    <scope>NUCLEOTIDE SEQUENCE [LARGE SCALE GENOMIC DNA]</scope>
    <source>
        <strain evidence="6">VKM B-3159</strain>
    </source>
</reference>
<protein>
    <submittedName>
        <fullName evidence="5">Filamentous hemagglutinin N-terminal domain-containing protein</fullName>
    </submittedName>
</protein>
<evidence type="ECO:0000256" key="2">
    <source>
        <dbReference type="ARBA" id="ARBA00022525"/>
    </source>
</evidence>
<dbReference type="InterPro" id="IPR011050">
    <property type="entry name" value="Pectin_lyase_fold/virulence"/>
</dbReference>
<comment type="subcellular location">
    <subcellularLocation>
        <location evidence="1">Secreted</location>
    </subcellularLocation>
</comment>
<dbReference type="InterPro" id="IPR008638">
    <property type="entry name" value="FhaB/CdiA-like_TPS"/>
</dbReference>
<dbReference type="Pfam" id="PF13018">
    <property type="entry name" value="ESPR"/>
    <property type="match status" value="1"/>
</dbReference>
<evidence type="ECO:0000256" key="1">
    <source>
        <dbReference type="ARBA" id="ARBA00004613"/>
    </source>
</evidence>
<proteinExistence type="predicted"/>
<keyword evidence="2" id="KW-0964">Secreted</keyword>
<dbReference type="PANTHER" id="PTHR12338:SF8">
    <property type="entry name" value="HEME_HEMOPEXIN-BINDING PROTEIN"/>
    <property type="match status" value="1"/>
</dbReference>
<dbReference type="Gene3D" id="2.160.20.10">
    <property type="entry name" value="Single-stranded right-handed beta-helix, Pectin lyase-like"/>
    <property type="match status" value="1"/>
</dbReference>
<dbReference type="SMART" id="SM00912">
    <property type="entry name" value="Haemagg_act"/>
    <property type="match status" value="1"/>
</dbReference>
<dbReference type="RefSeq" id="WP_306389669.1">
    <property type="nucleotide sequence ID" value="NZ_JAVCAP010000016.1"/>
</dbReference>